<organism evidence="7 8">
    <name type="scientific">Variovorax humicola</name>
    <dbReference type="NCBI Taxonomy" id="1769758"/>
    <lineage>
        <taxon>Bacteria</taxon>
        <taxon>Pseudomonadati</taxon>
        <taxon>Pseudomonadota</taxon>
        <taxon>Betaproteobacteria</taxon>
        <taxon>Burkholderiales</taxon>
        <taxon>Comamonadaceae</taxon>
        <taxon>Variovorax</taxon>
    </lineage>
</organism>
<dbReference type="Gene3D" id="2.40.40.20">
    <property type="match status" value="1"/>
</dbReference>
<dbReference type="InterPro" id="IPR006657">
    <property type="entry name" value="MoPterin_dinucl-bd_dom"/>
</dbReference>
<name>A0ABU8WAF0_9BURK</name>
<dbReference type="Gene3D" id="3.40.228.10">
    <property type="entry name" value="Dimethylsulfoxide Reductase, domain 2"/>
    <property type="match status" value="1"/>
</dbReference>
<evidence type="ECO:0000256" key="3">
    <source>
        <dbReference type="ARBA" id="ARBA00023004"/>
    </source>
</evidence>
<dbReference type="InterPro" id="IPR006963">
    <property type="entry name" value="Mopterin_OxRdtase_4Fe-4S_dom"/>
</dbReference>
<proteinExistence type="inferred from homology"/>
<evidence type="ECO:0000256" key="4">
    <source>
        <dbReference type="ARBA" id="ARBA00023014"/>
    </source>
</evidence>
<dbReference type="Gene3D" id="3.40.50.12440">
    <property type="match status" value="1"/>
</dbReference>
<dbReference type="Gene3D" id="3.40.50.740">
    <property type="match status" value="1"/>
</dbReference>
<dbReference type="SMART" id="SM00926">
    <property type="entry name" value="Molybdop_Fe4S4"/>
    <property type="match status" value="1"/>
</dbReference>
<dbReference type="Pfam" id="PF01568">
    <property type="entry name" value="Molydop_binding"/>
    <property type="match status" value="1"/>
</dbReference>
<dbReference type="EMBL" id="JBBKZV010000048">
    <property type="protein sequence ID" value="MEJ8827015.1"/>
    <property type="molecule type" value="Genomic_DNA"/>
</dbReference>
<dbReference type="SUPFAM" id="SSF50692">
    <property type="entry name" value="ADC-like"/>
    <property type="match status" value="1"/>
</dbReference>
<evidence type="ECO:0000259" key="6">
    <source>
        <dbReference type="PROSITE" id="PS51669"/>
    </source>
</evidence>
<evidence type="ECO:0000313" key="8">
    <source>
        <dbReference type="Proteomes" id="UP001363010"/>
    </source>
</evidence>
<dbReference type="Pfam" id="PF00384">
    <property type="entry name" value="Molybdopterin"/>
    <property type="match status" value="1"/>
</dbReference>
<dbReference type="InterPro" id="IPR037949">
    <property type="entry name" value="MopB_CT_Acetylene-hydratase"/>
</dbReference>
<comment type="caution">
    <text evidence="7">The sequence shown here is derived from an EMBL/GenBank/DDBJ whole genome shotgun (WGS) entry which is preliminary data.</text>
</comment>
<gene>
    <name evidence="7" type="ORF">WKW80_34305</name>
</gene>
<dbReference type="SUPFAM" id="SSF53706">
    <property type="entry name" value="Formate dehydrogenase/DMSO reductase, domains 1-3"/>
    <property type="match status" value="1"/>
</dbReference>
<feature type="compositionally biased region" description="Basic and acidic residues" evidence="5">
    <location>
        <begin position="85"/>
        <end position="94"/>
    </location>
</feature>
<dbReference type="PANTHER" id="PTHR43742:SF6">
    <property type="entry name" value="OXIDOREDUCTASE YYAE-RELATED"/>
    <property type="match status" value="1"/>
</dbReference>
<sequence length="818" mass="88267">MAVPNIGADCASDADHTATRRVHGYCALCIARCGTVATVEAGRFIRLDPDPSHPTGQAICAKGRAAPELTDHPQRLTHPLRRTRPKGDPDPGWERIGWDEALDLTAAAMRRTAQRYGPQSVAFTASSPSTTAIGDTSGFIRRLANAFGTPNANITLDLCGWGRGFATRYTYGVASLGISAGGAMPDIERSGVLILWGYNPSFTRLTHATATVAALKRGMKLIVIDPRRVGLAGKADLWLRPRPGTDGALALGIAHVMIERGWYDRDFILRFSNGPHLVRADTGRLLTERDLEPSGEAGRLLAWDAAASRLVRYDKTTGSYDSDSAGLALHGEVRVGTLQGDVVCHPAFELYARLCSRYPPGVVETTCWIPKTQVEEAARLIWHARPASYYAYSGHEHHANVTQTARAMSLLYALTGSFDQPGGNVLFEAPPAAAITGEDLPSARELAHAVGRDERPLGPARWGYVGARDLYRAILEGVPYPVRTVLGFGANMLLAHADGRYGREALRALDFYAHADLFMNPTAELADVVLPVASAFEREGLKIGFEVNQDAQSLIQLRSAVVPPPGEARSDSEIVFDLATRLGLGAQFWNGDVAAAYRHQLAPTGVTLEQLRAAPGGVRVPLQTRHAKHAEEDANGVPRGFATPSRRVEVYSQVFLDHGYAPLPEFVEPPIGPVARPDLAARFPLILTSAKSSVFCESQHRGLRSLRKHAPHPEVTLHPTAAQARGIAEGDWVAIETPEGSVRARARFNENLDPRVVVGEHGWWQGCAELGLPGYDPFASSGANLNLLIGTAARDPVSGTAAHKSYLCEIRLVAQDQA</sequence>
<dbReference type="InterPro" id="IPR050612">
    <property type="entry name" value="Prok_Mopterin_Oxidored"/>
</dbReference>
<dbReference type="RefSeq" id="WP_340368046.1">
    <property type="nucleotide sequence ID" value="NZ_JBBKZV010000048.1"/>
</dbReference>
<keyword evidence="8" id="KW-1185">Reference proteome</keyword>
<comment type="similarity">
    <text evidence="1">Belongs to the prokaryotic molybdopterin-containing oxidoreductase family.</text>
</comment>
<dbReference type="CDD" id="cd02781">
    <property type="entry name" value="MopB_CT_Acetylene-hydratase"/>
    <property type="match status" value="1"/>
</dbReference>
<keyword evidence="3" id="KW-0408">Iron</keyword>
<dbReference type="Gene3D" id="2.20.25.90">
    <property type="entry name" value="ADC-like domains"/>
    <property type="match status" value="1"/>
</dbReference>
<feature type="region of interest" description="Disordered" evidence="5">
    <location>
        <begin position="67"/>
        <end position="94"/>
    </location>
</feature>
<accession>A0ABU8WAF0</accession>
<dbReference type="PROSITE" id="PS51669">
    <property type="entry name" value="4FE4S_MOW_BIS_MGD"/>
    <property type="match status" value="1"/>
</dbReference>
<keyword evidence="4" id="KW-0411">Iron-sulfur</keyword>
<evidence type="ECO:0000256" key="1">
    <source>
        <dbReference type="ARBA" id="ARBA00010312"/>
    </source>
</evidence>
<dbReference type="InterPro" id="IPR009010">
    <property type="entry name" value="Asp_de-COase-like_dom_sf"/>
</dbReference>
<dbReference type="Pfam" id="PF04879">
    <property type="entry name" value="Molybdop_Fe4S4"/>
    <property type="match status" value="1"/>
</dbReference>
<dbReference type="PANTHER" id="PTHR43742">
    <property type="entry name" value="TRIMETHYLAMINE-N-OXIDE REDUCTASE"/>
    <property type="match status" value="1"/>
</dbReference>
<feature type="domain" description="4Fe-4S Mo/W bis-MGD-type" evidence="6">
    <location>
        <begin position="19"/>
        <end position="74"/>
    </location>
</feature>
<keyword evidence="2" id="KW-0479">Metal-binding</keyword>
<evidence type="ECO:0000256" key="5">
    <source>
        <dbReference type="SAM" id="MobiDB-lite"/>
    </source>
</evidence>
<reference evidence="7 8" key="1">
    <citation type="submission" date="2024-03" db="EMBL/GenBank/DDBJ databases">
        <title>Novel species of the genus Variovorax.</title>
        <authorList>
            <person name="Liu Q."/>
            <person name="Xin Y.-H."/>
        </authorList>
    </citation>
    <scope>NUCLEOTIDE SEQUENCE [LARGE SCALE GENOMIC DNA]</scope>
    <source>
        <strain evidence="7 8">KACC 18501</strain>
    </source>
</reference>
<evidence type="ECO:0000313" key="7">
    <source>
        <dbReference type="EMBL" id="MEJ8827015.1"/>
    </source>
</evidence>
<dbReference type="InterPro" id="IPR006656">
    <property type="entry name" value="Mopterin_OxRdtase"/>
</dbReference>
<dbReference type="Proteomes" id="UP001363010">
    <property type="component" value="Unassembled WGS sequence"/>
</dbReference>
<evidence type="ECO:0000256" key="2">
    <source>
        <dbReference type="ARBA" id="ARBA00022723"/>
    </source>
</evidence>
<protein>
    <submittedName>
        <fullName evidence="7">Molybdopterin-dependent oxidoreductase</fullName>
    </submittedName>
</protein>